<dbReference type="EMBL" id="QJKJ01014260">
    <property type="protein sequence ID" value="RDX64703.1"/>
    <property type="molecule type" value="Genomic_DNA"/>
</dbReference>
<keyword evidence="3" id="KW-1185">Reference proteome</keyword>
<evidence type="ECO:0008006" key="4">
    <source>
        <dbReference type="Google" id="ProtNLM"/>
    </source>
</evidence>
<evidence type="ECO:0000313" key="3">
    <source>
        <dbReference type="Proteomes" id="UP000257109"/>
    </source>
</evidence>
<dbReference type="Proteomes" id="UP000257109">
    <property type="component" value="Unassembled WGS sequence"/>
</dbReference>
<organism evidence="2 3">
    <name type="scientific">Mucuna pruriens</name>
    <name type="common">Velvet bean</name>
    <name type="synonym">Dolichos pruriens</name>
    <dbReference type="NCBI Taxonomy" id="157652"/>
    <lineage>
        <taxon>Eukaryota</taxon>
        <taxon>Viridiplantae</taxon>
        <taxon>Streptophyta</taxon>
        <taxon>Embryophyta</taxon>
        <taxon>Tracheophyta</taxon>
        <taxon>Spermatophyta</taxon>
        <taxon>Magnoliopsida</taxon>
        <taxon>eudicotyledons</taxon>
        <taxon>Gunneridae</taxon>
        <taxon>Pentapetalae</taxon>
        <taxon>rosids</taxon>
        <taxon>fabids</taxon>
        <taxon>Fabales</taxon>
        <taxon>Fabaceae</taxon>
        <taxon>Papilionoideae</taxon>
        <taxon>50 kb inversion clade</taxon>
        <taxon>NPAAA clade</taxon>
        <taxon>indigoferoid/millettioid clade</taxon>
        <taxon>Phaseoleae</taxon>
        <taxon>Mucuna</taxon>
    </lineage>
</organism>
<protein>
    <recommendedName>
        <fullName evidence="4">Retrotransposon gag domain-containing protein</fullName>
    </recommendedName>
</protein>
<proteinExistence type="predicted"/>
<name>A0A371EF88_MUCPR</name>
<feature type="non-terminal residue" evidence="2">
    <location>
        <position position="1"/>
    </location>
</feature>
<reference evidence="2" key="1">
    <citation type="submission" date="2018-05" db="EMBL/GenBank/DDBJ databases">
        <title>Draft genome of Mucuna pruriens seed.</title>
        <authorList>
            <person name="Nnadi N.E."/>
            <person name="Vos R."/>
            <person name="Hasami M.H."/>
            <person name="Devisetty U.K."/>
            <person name="Aguiy J.C."/>
        </authorList>
    </citation>
    <scope>NUCLEOTIDE SEQUENCE [LARGE SCALE GENOMIC DNA]</scope>
    <source>
        <strain evidence="2">JCA_2017</strain>
    </source>
</reference>
<feature type="compositionally biased region" description="Polar residues" evidence="1">
    <location>
        <begin position="196"/>
        <end position="205"/>
    </location>
</feature>
<feature type="compositionally biased region" description="Basic and acidic residues" evidence="1">
    <location>
        <begin position="174"/>
        <end position="192"/>
    </location>
</feature>
<accession>A0A371EF88</accession>
<comment type="caution">
    <text evidence="2">The sequence shown here is derived from an EMBL/GenBank/DDBJ whole genome shotgun (WGS) entry which is preliminary data.</text>
</comment>
<sequence length="231" mass="26830">MEAVQRAQGNLCWQRILDNLEALQAAPGIQQKTPPNHNMGGLMGNGNETHGRRWQNFEIPSFNGEDATGWIGRMERYFWLRAIPEEERLDAVMVALEGKVLMWFQWWESCYMTQSWQDFKEAVIRRFQLLNPFESLAELMDMALLIDERNIVCKREMGSSHPLANQGGNYQYATRRDGGSRINDEKEYKPRPILDGNNQGEGSSRNAEDNRGNSTWKNMTGVEYHEKRRKE</sequence>
<feature type="region of interest" description="Disordered" evidence="1">
    <location>
        <begin position="164"/>
        <end position="231"/>
    </location>
</feature>
<gene>
    <name evidence="2" type="ORF">CR513_56714</name>
</gene>
<evidence type="ECO:0000313" key="2">
    <source>
        <dbReference type="EMBL" id="RDX64703.1"/>
    </source>
</evidence>
<evidence type="ECO:0000256" key="1">
    <source>
        <dbReference type="SAM" id="MobiDB-lite"/>
    </source>
</evidence>
<dbReference type="OrthoDB" id="1435174at2759"/>
<dbReference type="AlphaFoldDB" id="A0A371EF88"/>